<evidence type="ECO:0000256" key="1">
    <source>
        <dbReference type="ARBA" id="ARBA00004496"/>
    </source>
</evidence>
<dbReference type="FunFam" id="2.60.120.920:FF:000004">
    <property type="entry name" value="Butyrophilin subfamily 1 member A1"/>
    <property type="match status" value="1"/>
</dbReference>
<dbReference type="InterPro" id="IPR001841">
    <property type="entry name" value="Znf_RING"/>
</dbReference>
<evidence type="ECO:0000256" key="5">
    <source>
        <dbReference type="ARBA" id="ARBA00022833"/>
    </source>
</evidence>
<keyword evidence="7" id="KW-0175">Coiled coil</keyword>
<dbReference type="GeneID" id="101826373"/>
<dbReference type="KEGG" id="maua:101826373"/>
<dbReference type="Gene3D" id="3.30.40.10">
    <property type="entry name" value="Zinc/RING finger domain, C3HC4 (zinc finger)"/>
    <property type="match status" value="1"/>
</dbReference>
<dbReference type="STRING" id="10036.ENSMAUP00000008026"/>
<dbReference type="SMART" id="SM00184">
    <property type="entry name" value="RING"/>
    <property type="match status" value="1"/>
</dbReference>
<evidence type="ECO:0000256" key="8">
    <source>
        <dbReference type="SAM" id="MobiDB-lite"/>
    </source>
</evidence>
<feature type="coiled-coil region" evidence="7">
    <location>
        <begin position="240"/>
        <end position="267"/>
    </location>
</feature>
<dbReference type="PROSITE" id="PS50188">
    <property type="entry name" value="B302_SPRY"/>
    <property type="match status" value="1"/>
</dbReference>
<evidence type="ECO:0000313" key="12">
    <source>
        <dbReference type="RefSeq" id="XP_005075272.3"/>
    </source>
</evidence>
<dbReference type="SUPFAM" id="SSF57850">
    <property type="entry name" value="RING/U-box"/>
    <property type="match status" value="1"/>
</dbReference>
<dbReference type="PROSITE" id="PS50089">
    <property type="entry name" value="ZF_RING_2"/>
    <property type="match status" value="1"/>
</dbReference>
<evidence type="ECO:0000259" key="9">
    <source>
        <dbReference type="PROSITE" id="PS50089"/>
    </source>
</evidence>
<dbReference type="InterPro" id="IPR001870">
    <property type="entry name" value="B30.2/SPRY"/>
</dbReference>
<dbReference type="Pfam" id="PF13445">
    <property type="entry name" value="zf-RING_UBOX"/>
    <property type="match status" value="1"/>
</dbReference>
<dbReference type="InterPro" id="IPR050143">
    <property type="entry name" value="TRIM/RBCC"/>
</dbReference>
<name>A0A1U7QB76_MESAU</name>
<keyword evidence="5" id="KW-0862">Zinc</keyword>
<dbReference type="OrthoDB" id="654191at2759"/>
<keyword evidence="3" id="KW-0479">Metal-binding</keyword>
<accession>A0A1U7QB76</accession>
<evidence type="ECO:0000256" key="7">
    <source>
        <dbReference type="SAM" id="Coils"/>
    </source>
</evidence>
<dbReference type="RefSeq" id="XP_005075272.3">
    <property type="nucleotide sequence ID" value="XM_005075215.4"/>
</dbReference>
<reference evidence="12" key="1">
    <citation type="submission" date="2025-08" db="UniProtKB">
        <authorList>
            <consortium name="RefSeq"/>
        </authorList>
    </citation>
    <scope>IDENTIFICATION</scope>
    <source>
        <tissue evidence="12">Liver</tissue>
    </source>
</reference>
<evidence type="ECO:0000256" key="6">
    <source>
        <dbReference type="PROSITE-ProRule" id="PRU00175"/>
    </source>
</evidence>
<feature type="domain" description="RING-type" evidence="9">
    <location>
        <begin position="50"/>
        <end position="90"/>
    </location>
</feature>
<dbReference type="SUPFAM" id="SSF49899">
    <property type="entry name" value="Concanavalin A-like lectins/glucanases"/>
    <property type="match status" value="1"/>
</dbReference>
<dbReference type="InterPro" id="IPR003877">
    <property type="entry name" value="SPRY_dom"/>
</dbReference>
<proteinExistence type="predicted"/>
<feature type="domain" description="B30.2/SPRY" evidence="10">
    <location>
        <begin position="304"/>
        <end position="501"/>
    </location>
</feature>
<keyword evidence="4 6" id="KW-0863">Zinc-finger</keyword>
<organism evidence="11 12">
    <name type="scientific">Mesocricetus auratus</name>
    <name type="common">Golden hamster</name>
    <dbReference type="NCBI Taxonomy" id="10036"/>
    <lineage>
        <taxon>Eukaryota</taxon>
        <taxon>Metazoa</taxon>
        <taxon>Chordata</taxon>
        <taxon>Craniata</taxon>
        <taxon>Vertebrata</taxon>
        <taxon>Euteleostomi</taxon>
        <taxon>Mammalia</taxon>
        <taxon>Eutheria</taxon>
        <taxon>Euarchontoglires</taxon>
        <taxon>Glires</taxon>
        <taxon>Rodentia</taxon>
        <taxon>Myomorpha</taxon>
        <taxon>Muroidea</taxon>
        <taxon>Cricetidae</taxon>
        <taxon>Cricetinae</taxon>
        <taxon>Mesocricetus</taxon>
    </lineage>
</organism>
<evidence type="ECO:0000259" key="10">
    <source>
        <dbReference type="PROSITE" id="PS50188"/>
    </source>
</evidence>
<dbReference type="InterPro" id="IPR006574">
    <property type="entry name" value="PRY"/>
</dbReference>
<dbReference type="PANTHER" id="PTHR24103">
    <property type="entry name" value="E3 UBIQUITIN-PROTEIN LIGASE TRIM"/>
    <property type="match status" value="1"/>
</dbReference>
<dbReference type="Pfam" id="PF13765">
    <property type="entry name" value="PRY"/>
    <property type="match status" value="1"/>
</dbReference>
<comment type="subcellular location">
    <subcellularLocation>
        <location evidence="1">Cytoplasm</location>
    </subcellularLocation>
</comment>
<evidence type="ECO:0000256" key="2">
    <source>
        <dbReference type="ARBA" id="ARBA00022490"/>
    </source>
</evidence>
<evidence type="ECO:0000256" key="4">
    <source>
        <dbReference type="ARBA" id="ARBA00022771"/>
    </source>
</evidence>
<dbReference type="Gene3D" id="2.60.120.920">
    <property type="match status" value="1"/>
</dbReference>
<protein>
    <submittedName>
        <fullName evidence="12">Tripartite motif-containing protein 60-like</fullName>
    </submittedName>
</protein>
<dbReference type="InterPro" id="IPR013083">
    <property type="entry name" value="Znf_RING/FYVE/PHD"/>
</dbReference>
<dbReference type="InterPro" id="IPR043136">
    <property type="entry name" value="B30.2/SPRY_sf"/>
</dbReference>
<dbReference type="SMART" id="SM00449">
    <property type="entry name" value="SPRY"/>
    <property type="match status" value="1"/>
</dbReference>
<dbReference type="PRINTS" id="PR01407">
    <property type="entry name" value="BUTYPHLNCDUF"/>
</dbReference>
<evidence type="ECO:0000313" key="11">
    <source>
        <dbReference type="Proteomes" id="UP000886700"/>
    </source>
</evidence>
<feature type="region of interest" description="Disordered" evidence="8">
    <location>
        <begin position="102"/>
        <end position="150"/>
    </location>
</feature>
<feature type="region of interest" description="Disordered" evidence="8">
    <location>
        <begin position="1"/>
        <end position="29"/>
    </location>
</feature>
<dbReference type="SMART" id="SM00589">
    <property type="entry name" value="PRY"/>
    <property type="match status" value="1"/>
</dbReference>
<evidence type="ECO:0000256" key="3">
    <source>
        <dbReference type="ARBA" id="ARBA00022723"/>
    </source>
</evidence>
<dbReference type="InterPro" id="IPR003879">
    <property type="entry name" value="Butyrophylin_SPRY"/>
</dbReference>
<sequence length="501" mass="57198">MSRSQEQPELAAFELRGARPSRGSMVSPTSIQGSMELKAAQADLQAEAHCPICKEDFENPVTECRHDFCHASISEFWKDPKGCFPCPLCHFDCPERKIWSQEQPSQAPEVAQPLPVQKRRNNSQQEEHSSEMQSQPPAPSSGKEQEVFSPSPTSRFVWPIEDAALCSMKQIEYFLKMWRETVEPAEKAIATHRIRSLVLNRMINLRREEVMSEYRQYRLFLQDQQKDILGQLENEKLAALAKLNENLEKFSDHLSSLKCLLSEAERNYGRSELELLASVKEIYRRHANLKCPKVLSVETKQYRSSFPPQFSGLDRIIKRFHVDVTLDPDTAHCTLDVSEDKKAVLRGKMKKLPNNQRRFLAHPVVLGSEGYSSGRHYWEVAVENMSEWLLGVCKEPFPRSVDGSKARRPFSVQDGLWGIGLTRCHDYIALGHKKIDLLPKVAPNRVGIFLDSDLHEVSFYNLHDKSLLCHFSDCASGALWPYFYTGSVSGPLKICKAEDFE</sequence>
<dbReference type="eggNOG" id="KOG2177">
    <property type="taxonomic scope" value="Eukaryota"/>
</dbReference>
<dbReference type="Pfam" id="PF00622">
    <property type="entry name" value="SPRY"/>
    <property type="match status" value="1"/>
</dbReference>
<keyword evidence="2" id="KW-0963">Cytoplasm</keyword>
<dbReference type="InterPro" id="IPR027370">
    <property type="entry name" value="Znf-RING_euk"/>
</dbReference>
<keyword evidence="11" id="KW-1185">Reference proteome</keyword>
<gene>
    <name evidence="12" type="primary">LOC101826373</name>
</gene>
<dbReference type="GO" id="GO:0008270">
    <property type="term" value="F:zinc ion binding"/>
    <property type="evidence" value="ECO:0007669"/>
    <property type="project" value="UniProtKB-KW"/>
</dbReference>
<dbReference type="AlphaFoldDB" id="A0A1U7QB76"/>
<dbReference type="Proteomes" id="UP000886700">
    <property type="component" value="Unplaced"/>
</dbReference>
<dbReference type="InterPro" id="IPR013320">
    <property type="entry name" value="ConA-like_dom_sf"/>
</dbReference>